<reference evidence="6" key="1">
    <citation type="submission" date="2022-09" db="EMBL/GenBank/DDBJ databases">
        <title>Complete genome sequence of Vulcanisaeta souniana.</title>
        <authorList>
            <person name="Kato S."/>
            <person name="Itoh T."/>
            <person name="Ohkuma M."/>
        </authorList>
    </citation>
    <scope>NUCLEOTIDE SEQUENCE [LARGE SCALE GENOMIC DNA]</scope>
    <source>
        <strain evidence="6">JCM 11219</strain>
    </source>
</reference>
<evidence type="ECO:0000256" key="2">
    <source>
        <dbReference type="ARBA" id="ARBA00022676"/>
    </source>
</evidence>
<keyword evidence="6" id="KW-1185">Reference proteome</keyword>
<gene>
    <name evidence="5" type="ORF">Vsou_11800</name>
</gene>
<evidence type="ECO:0000259" key="4">
    <source>
        <dbReference type="Pfam" id="PF00535"/>
    </source>
</evidence>
<dbReference type="Pfam" id="PF00535">
    <property type="entry name" value="Glycos_transf_2"/>
    <property type="match status" value="1"/>
</dbReference>
<dbReference type="Gene3D" id="3.90.550.10">
    <property type="entry name" value="Spore Coat Polysaccharide Biosynthesis Protein SpsA, Chain A"/>
    <property type="match status" value="1"/>
</dbReference>
<dbReference type="RefSeq" id="WP_264890795.1">
    <property type="nucleotide sequence ID" value="NZ_AP026830.1"/>
</dbReference>
<dbReference type="SUPFAM" id="SSF53448">
    <property type="entry name" value="Nucleotide-diphospho-sugar transferases"/>
    <property type="match status" value="1"/>
</dbReference>
<comment type="similarity">
    <text evidence="1">Belongs to the glycosyltransferase 2 family.</text>
</comment>
<dbReference type="InterPro" id="IPR001173">
    <property type="entry name" value="Glyco_trans_2-like"/>
</dbReference>
<accession>A0ABN6SQG4</accession>
<evidence type="ECO:0000313" key="6">
    <source>
        <dbReference type="Proteomes" id="UP001060771"/>
    </source>
</evidence>
<dbReference type="PANTHER" id="PTHR43179">
    <property type="entry name" value="RHAMNOSYLTRANSFERASE WBBL"/>
    <property type="match status" value="1"/>
</dbReference>
<feature type="domain" description="Glycosyltransferase 2-like" evidence="4">
    <location>
        <begin position="6"/>
        <end position="135"/>
    </location>
</feature>
<evidence type="ECO:0000256" key="3">
    <source>
        <dbReference type="ARBA" id="ARBA00022679"/>
    </source>
</evidence>
<proteinExistence type="inferred from homology"/>
<protein>
    <submittedName>
        <fullName evidence="5">Glycosyl transferase</fullName>
    </submittedName>
</protein>
<evidence type="ECO:0000313" key="5">
    <source>
        <dbReference type="EMBL" id="BDR92087.1"/>
    </source>
</evidence>
<dbReference type="EMBL" id="AP026830">
    <property type="protein sequence ID" value="BDR92087.1"/>
    <property type="molecule type" value="Genomic_DNA"/>
</dbReference>
<dbReference type="GeneID" id="76206726"/>
<evidence type="ECO:0000256" key="1">
    <source>
        <dbReference type="ARBA" id="ARBA00006739"/>
    </source>
</evidence>
<dbReference type="PANTHER" id="PTHR43179:SF12">
    <property type="entry name" value="GALACTOFURANOSYLTRANSFERASE GLFT2"/>
    <property type="match status" value="1"/>
</dbReference>
<keyword evidence="2" id="KW-0328">Glycosyltransferase</keyword>
<sequence length="349" mass="39352">MVWLNYNSMGFIDVALRSLGSFLNLDFDGYELVVDNASSDGSFERIKKFIEEKRPGGVRVKVVRNERNLGYAGGMNVGWEARDPDSKYVAFVNNDLIPTPQSLTKLIEYMEGDEKIAATNGLIKYPDGKTIYAAGWAVDDILTGIGVCNGRGLADCSTVDKPHLVTYADGSYMVVRVSAIKAVGFDGKPFINETFLYADDALLGIRLWNLGYSSYYVPVEAGIHHASLTTKSTGFIRYYPIRAKFIMYAMIRTSHNNVLPIYHARIKWSSWLLCNAGLGQYCTMYKAVTDGWELGMRFRNRYGFLDLNKAPHIKLPTYVVMAHVFFPIRSTFLRNRFVTHDDLMLDELG</sequence>
<name>A0ABN6SQG4_9CREN</name>
<dbReference type="InterPro" id="IPR029044">
    <property type="entry name" value="Nucleotide-diphossugar_trans"/>
</dbReference>
<dbReference type="GO" id="GO:0016740">
    <property type="term" value="F:transferase activity"/>
    <property type="evidence" value="ECO:0007669"/>
    <property type="project" value="UniProtKB-KW"/>
</dbReference>
<organism evidence="5 6">
    <name type="scientific">Vulcanisaeta souniana JCM 11219</name>
    <dbReference type="NCBI Taxonomy" id="1293586"/>
    <lineage>
        <taxon>Archaea</taxon>
        <taxon>Thermoproteota</taxon>
        <taxon>Thermoprotei</taxon>
        <taxon>Thermoproteales</taxon>
        <taxon>Thermoproteaceae</taxon>
        <taxon>Vulcanisaeta</taxon>
    </lineage>
</organism>
<keyword evidence="3 5" id="KW-0808">Transferase</keyword>
<dbReference type="Proteomes" id="UP001060771">
    <property type="component" value="Chromosome"/>
</dbReference>